<dbReference type="AlphaFoldDB" id="A0A829YCG1"/>
<dbReference type="PRINTS" id="PR00757">
    <property type="entry name" value="AMINEOXDASEF"/>
</dbReference>
<dbReference type="InterPro" id="IPR001613">
    <property type="entry name" value="Flavin_amine_oxidase"/>
</dbReference>
<dbReference type="RefSeq" id="WP_161812191.1">
    <property type="nucleotide sequence ID" value="NZ_BLJN01000002.1"/>
</dbReference>
<keyword evidence="12" id="KW-1185">Reference proteome</keyword>
<keyword evidence="7" id="KW-0073">Auxin biosynthesis</keyword>
<accession>A0A829YCG1</accession>
<feature type="binding site" evidence="9">
    <location>
        <position position="298"/>
    </location>
    <ligand>
        <name>FAD</name>
        <dbReference type="ChEBI" id="CHEBI:57692"/>
    </ligand>
</feature>
<dbReference type="PANTHER" id="PTHR10742:SF410">
    <property type="entry name" value="LYSINE-SPECIFIC HISTONE DEMETHYLASE 2"/>
    <property type="match status" value="1"/>
</dbReference>
<evidence type="ECO:0000259" key="10">
    <source>
        <dbReference type="Pfam" id="PF01593"/>
    </source>
</evidence>
<dbReference type="GO" id="GO:0050361">
    <property type="term" value="F:tryptophan 2-monooxygenase activity"/>
    <property type="evidence" value="ECO:0007669"/>
    <property type="project" value="UniProtKB-EC"/>
</dbReference>
<comment type="caution">
    <text evidence="11">The sequence shown here is derived from an EMBL/GenBank/DDBJ whole genome shotgun (WGS) entry which is preliminary data.</text>
</comment>
<dbReference type="InterPro" id="IPR036188">
    <property type="entry name" value="FAD/NAD-bd_sf"/>
</dbReference>
<feature type="binding site" evidence="9">
    <location>
        <begin position="122"/>
        <end position="125"/>
    </location>
    <ligand>
        <name>FAD</name>
        <dbReference type="ChEBI" id="CHEBI:57692"/>
    </ligand>
</feature>
<evidence type="ECO:0000256" key="1">
    <source>
        <dbReference type="ARBA" id="ARBA00001974"/>
    </source>
</evidence>
<dbReference type="Proteomes" id="UP000445000">
    <property type="component" value="Unassembled WGS sequence"/>
</dbReference>
<evidence type="ECO:0000256" key="5">
    <source>
        <dbReference type="ARBA" id="ARBA00017871"/>
    </source>
</evidence>
<dbReference type="GO" id="GO:0009851">
    <property type="term" value="P:auxin biosynthetic process"/>
    <property type="evidence" value="ECO:0007669"/>
    <property type="project" value="UniProtKB-KW"/>
</dbReference>
<dbReference type="PANTHER" id="PTHR10742">
    <property type="entry name" value="FLAVIN MONOAMINE OXIDASE"/>
    <property type="match status" value="1"/>
</dbReference>
<evidence type="ECO:0000256" key="4">
    <source>
        <dbReference type="ARBA" id="ARBA00012535"/>
    </source>
</evidence>
<comment type="similarity">
    <text evidence="3">Belongs to the tryptophan 2-monooxygenase family.</text>
</comment>
<protein>
    <recommendedName>
        <fullName evidence="5">Tryptophan 2-monooxygenase</fullName>
        <ecNumber evidence="4">1.13.12.3</ecNumber>
    </recommendedName>
</protein>
<evidence type="ECO:0000256" key="6">
    <source>
        <dbReference type="ARBA" id="ARBA00023002"/>
    </source>
</evidence>
<reference evidence="12" key="1">
    <citation type="submission" date="2020-01" db="EMBL/GenBank/DDBJ databases">
        <title>'Steroidobacter agaridevorans' sp. nov., agar-degrading bacteria isolated from rhizosphere soils.</title>
        <authorList>
            <person name="Ikenaga M."/>
            <person name="Kataoka M."/>
            <person name="Murouchi A."/>
            <person name="Katsuragi S."/>
            <person name="Sakai M."/>
        </authorList>
    </citation>
    <scope>NUCLEOTIDE SEQUENCE [LARGE SCALE GENOMIC DNA]</scope>
    <source>
        <strain evidence="12">YU21-B</strain>
    </source>
</reference>
<feature type="domain" description="Amine oxidase" evidence="10">
    <location>
        <begin position="62"/>
        <end position="508"/>
    </location>
</feature>
<dbReference type="Pfam" id="PF01593">
    <property type="entry name" value="Amino_oxidase"/>
    <property type="match status" value="1"/>
</dbReference>
<dbReference type="InterPro" id="IPR050281">
    <property type="entry name" value="Flavin_monoamine_oxidase"/>
</dbReference>
<comment type="catalytic activity">
    <reaction evidence="8">
        <text>L-tryptophan + O2 = indole-3-acetamide + CO2 + H2O</text>
        <dbReference type="Rhea" id="RHEA:16165"/>
        <dbReference type="ChEBI" id="CHEBI:15377"/>
        <dbReference type="ChEBI" id="CHEBI:15379"/>
        <dbReference type="ChEBI" id="CHEBI:16031"/>
        <dbReference type="ChEBI" id="CHEBI:16526"/>
        <dbReference type="ChEBI" id="CHEBI:57912"/>
        <dbReference type="EC" id="1.13.12.3"/>
    </reaction>
</comment>
<evidence type="ECO:0000256" key="2">
    <source>
        <dbReference type="ARBA" id="ARBA00004814"/>
    </source>
</evidence>
<evidence type="ECO:0000313" key="12">
    <source>
        <dbReference type="Proteomes" id="UP000445000"/>
    </source>
</evidence>
<feature type="binding site" evidence="9">
    <location>
        <position position="63"/>
    </location>
    <ligand>
        <name>FAD</name>
        <dbReference type="ChEBI" id="CHEBI:57692"/>
    </ligand>
</feature>
<dbReference type="EC" id="1.13.12.3" evidence="4"/>
<dbReference type="SUPFAM" id="SSF51905">
    <property type="entry name" value="FAD/NAD(P)-binding domain"/>
    <property type="match status" value="1"/>
</dbReference>
<keyword evidence="6" id="KW-0560">Oxidoreductase</keyword>
<evidence type="ECO:0000256" key="8">
    <source>
        <dbReference type="ARBA" id="ARBA00047321"/>
    </source>
</evidence>
<gene>
    <name evidence="11" type="ORF">GCM10011487_25180</name>
</gene>
<organism evidence="11 12">
    <name type="scientific">Steroidobacter agaridevorans</name>
    <dbReference type="NCBI Taxonomy" id="2695856"/>
    <lineage>
        <taxon>Bacteria</taxon>
        <taxon>Pseudomonadati</taxon>
        <taxon>Pseudomonadota</taxon>
        <taxon>Gammaproteobacteria</taxon>
        <taxon>Steroidobacterales</taxon>
        <taxon>Steroidobacteraceae</taxon>
        <taxon>Steroidobacter</taxon>
    </lineage>
</organism>
<feature type="binding site" evidence="9">
    <location>
        <position position="125"/>
    </location>
    <ligand>
        <name>substrate</name>
    </ligand>
</feature>
<dbReference type="InterPro" id="IPR002937">
    <property type="entry name" value="Amino_oxidase"/>
</dbReference>
<dbReference type="Gene3D" id="1.20.1440.240">
    <property type="match status" value="1"/>
</dbReference>
<dbReference type="Gene3D" id="3.50.50.60">
    <property type="entry name" value="FAD/NAD(P)-binding domain"/>
    <property type="match status" value="1"/>
</dbReference>
<feature type="binding site" evidence="9">
    <location>
        <begin position="82"/>
        <end position="83"/>
    </location>
    <ligand>
        <name>FAD</name>
        <dbReference type="ChEBI" id="CHEBI:57692"/>
    </ligand>
</feature>
<evidence type="ECO:0000256" key="9">
    <source>
        <dbReference type="PIRSR" id="PIRSR601613-1"/>
    </source>
</evidence>
<evidence type="ECO:0000313" key="11">
    <source>
        <dbReference type="EMBL" id="GFE80518.1"/>
    </source>
</evidence>
<comment type="cofactor">
    <cofactor evidence="1">
        <name>FAD</name>
        <dbReference type="ChEBI" id="CHEBI:57692"/>
    </cofactor>
</comment>
<evidence type="ECO:0000256" key="7">
    <source>
        <dbReference type="ARBA" id="ARBA00023070"/>
    </source>
</evidence>
<proteinExistence type="inferred from homology"/>
<sequence>MANAPLSRRTFLHLVGAFGGSTAVYRAAVGMGLLESTHTARPDIAPLRTRDRKSVLILGAGISGLAAAYELSRKGYDVQVIEASHRAGGRNLTLRGGDLVDEAEFPQTCEFDRDPDLYFNAGPARIPGHHASLLEYCKELEIRLAPFINENRNAWVQDDAMFGGRPVRNREYIADSRGFVAELLAKTVRPDSFGAAFGNRDYQQLLEYLRQFGELDSRFKYVSSSRAGYATHDYTNPPAFKQPLNASELLRSGFIYLMSFSELDDQSAMMMEPVGGMDRIVTAFMAKVGHLVKLNSPVESIRLGAAGVDVRYRHAGNTLDAHADFCLTCIPMHLLGRIEHNFPKEYADALTAVPHGKLFKIGLQMKQRFWESEGIYGGISWTLQDIMQLWYPAHGIHRQKGVMLGAYTFSDEVAEKFARLPPAQRTALAIQQGEKIHPGYGRHVESSISIAWHRMNHMFGCPVQWSEPLQSQCFKTLQSPAGNHYLIGDQMSYHPGWQEGALHSAFRAIADIDQRVRASAA</sequence>
<name>A0A829YCG1_9GAMM</name>
<dbReference type="SUPFAM" id="SSF54373">
    <property type="entry name" value="FAD-linked reductases, C-terminal domain"/>
    <property type="match status" value="1"/>
</dbReference>
<dbReference type="Gene3D" id="3.90.660.10">
    <property type="match status" value="1"/>
</dbReference>
<dbReference type="EMBL" id="BLJN01000002">
    <property type="protein sequence ID" value="GFE80518.1"/>
    <property type="molecule type" value="Genomic_DNA"/>
</dbReference>
<comment type="pathway">
    <text evidence="2">Plant hormone metabolism; auxin biosynthesis.</text>
</comment>
<evidence type="ECO:0000256" key="3">
    <source>
        <dbReference type="ARBA" id="ARBA00005833"/>
    </source>
</evidence>